<feature type="domain" description="Peptidase A1" evidence="1">
    <location>
        <begin position="145"/>
        <end position="225"/>
    </location>
</feature>
<sequence length="228" mass="26691">MYITDLTVGSPPQFFRAVVHRYGVYTWGHLSRDTIGRGNISVAAQDFQEAASWHALYLIDWDEQYDSALGLARFKGANGYDDFREYGPPESLRRKSNNALHFSLPDYIAVLPNSYTHMMFPRWIADKIALHLNWTDWLDDFPYSEHRNFPDLTFNLGPQEHEFVRSPWQYMHEVVDPEGKMRCTLPFNTLYDTDEHPDYILLGNAFMASWYLDFDLEKETIGFAQRAD</sequence>
<dbReference type="SUPFAM" id="SSF50630">
    <property type="entry name" value="Acid proteases"/>
    <property type="match status" value="1"/>
</dbReference>
<dbReference type="Gene3D" id="2.40.70.10">
    <property type="entry name" value="Acid Proteases"/>
    <property type="match status" value="1"/>
</dbReference>
<evidence type="ECO:0000313" key="3">
    <source>
        <dbReference type="Proteomes" id="UP000799291"/>
    </source>
</evidence>
<dbReference type="Pfam" id="PF00026">
    <property type="entry name" value="Asp"/>
    <property type="match status" value="1"/>
</dbReference>
<dbReference type="InterPro" id="IPR033121">
    <property type="entry name" value="PEPTIDASE_A1"/>
</dbReference>
<organism evidence="2 3">
    <name type="scientific">Lentithecium fluviatile CBS 122367</name>
    <dbReference type="NCBI Taxonomy" id="1168545"/>
    <lineage>
        <taxon>Eukaryota</taxon>
        <taxon>Fungi</taxon>
        <taxon>Dikarya</taxon>
        <taxon>Ascomycota</taxon>
        <taxon>Pezizomycotina</taxon>
        <taxon>Dothideomycetes</taxon>
        <taxon>Pleosporomycetidae</taxon>
        <taxon>Pleosporales</taxon>
        <taxon>Massarineae</taxon>
        <taxon>Lentitheciaceae</taxon>
        <taxon>Lentithecium</taxon>
    </lineage>
</organism>
<protein>
    <recommendedName>
        <fullName evidence="1">Peptidase A1 domain-containing protein</fullName>
    </recommendedName>
</protein>
<gene>
    <name evidence="2" type="ORF">K458DRAFT_445192</name>
</gene>
<dbReference type="InterPro" id="IPR021109">
    <property type="entry name" value="Peptidase_aspartic_dom_sf"/>
</dbReference>
<evidence type="ECO:0000259" key="1">
    <source>
        <dbReference type="Pfam" id="PF00026"/>
    </source>
</evidence>
<accession>A0A6G1IR65</accession>
<proteinExistence type="predicted"/>
<evidence type="ECO:0000313" key="2">
    <source>
        <dbReference type="EMBL" id="KAF2680463.1"/>
    </source>
</evidence>
<dbReference type="OrthoDB" id="771136at2759"/>
<dbReference type="AlphaFoldDB" id="A0A6G1IR65"/>
<reference evidence="2" key="1">
    <citation type="journal article" date="2020" name="Stud. Mycol.">
        <title>101 Dothideomycetes genomes: a test case for predicting lifestyles and emergence of pathogens.</title>
        <authorList>
            <person name="Haridas S."/>
            <person name="Albert R."/>
            <person name="Binder M."/>
            <person name="Bloem J."/>
            <person name="Labutti K."/>
            <person name="Salamov A."/>
            <person name="Andreopoulos B."/>
            <person name="Baker S."/>
            <person name="Barry K."/>
            <person name="Bills G."/>
            <person name="Bluhm B."/>
            <person name="Cannon C."/>
            <person name="Castanera R."/>
            <person name="Culley D."/>
            <person name="Daum C."/>
            <person name="Ezra D."/>
            <person name="Gonzalez J."/>
            <person name="Henrissat B."/>
            <person name="Kuo A."/>
            <person name="Liang C."/>
            <person name="Lipzen A."/>
            <person name="Lutzoni F."/>
            <person name="Magnuson J."/>
            <person name="Mondo S."/>
            <person name="Nolan M."/>
            <person name="Ohm R."/>
            <person name="Pangilinan J."/>
            <person name="Park H.-J."/>
            <person name="Ramirez L."/>
            <person name="Alfaro M."/>
            <person name="Sun H."/>
            <person name="Tritt A."/>
            <person name="Yoshinaga Y."/>
            <person name="Zwiers L.-H."/>
            <person name="Turgeon B."/>
            <person name="Goodwin S."/>
            <person name="Spatafora J."/>
            <person name="Crous P."/>
            <person name="Grigoriev I."/>
        </authorList>
    </citation>
    <scope>NUCLEOTIDE SEQUENCE</scope>
    <source>
        <strain evidence="2">CBS 122367</strain>
    </source>
</reference>
<name>A0A6G1IR65_9PLEO</name>
<dbReference type="Proteomes" id="UP000799291">
    <property type="component" value="Unassembled WGS sequence"/>
</dbReference>
<dbReference type="EMBL" id="MU005596">
    <property type="protein sequence ID" value="KAF2680463.1"/>
    <property type="molecule type" value="Genomic_DNA"/>
</dbReference>
<keyword evidence="3" id="KW-1185">Reference proteome</keyword>